<evidence type="ECO:0000313" key="1">
    <source>
        <dbReference type="EMBL" id="EFK33869.1"/>
    </source>
</evidence>
<name>A0ABP2IQU2_CHRGE</name>
<protein>
    <submittedName>
        <fullName evidence="1">Uncharacterized protein</fullName>
    </submittedName>
</protein>
<accession>A0ABP2IQU2</accession>
<comment type="caution">
    <text evidence="1">The sequence shown here is derived from an EMBL/GenBank/DDBJ whole genome shotgun (WGS) entry which is preliminary data.</text>
</comment>
<organism evidence="1 2">
    <name type="scientific">Chryseobacterium gleum ATCC 35910</name>
    <dbReference type="NCBI Taxonomy" id="525257"/>
    <lineage>
        <taxon>Bacteria</taxon>
        <taxon>Pseudomonadati</taxon>
        <taxon>Bacteroidota</taxon>
        <taxon>Flavobacteriia</taxon>
        <taxon>Flavobacteriales</taxon>
        <taxon>Weeksellaceae</taxon>
        <taxon>Chryseobacterium group</taxon>
        <taxon>Chryseobacterium</taxon>
    </lineage>
</organism>
<keyword evidence="2" id="KW-1185">Reference proteome</keyword>
<gene>
    <name evidence="1" type="ORF">HMPREF0204_12938</name>
</gene>
<sequence>MTIEISFQTKPEWKHWNEGYEIFLSVRIQECLEKLSSEVQRIFLETQKDFFEQKRDLYFCILKTNRRSDKLHSMFVFPFKKKQDDL</sequence>
<proteinExistence type="predicted"/>
<reference evidence="1" key="1">
    <citation type="submission" date="2010-06" db="EMBL/GenBank/DDBJ databases">
        <authorList>
            <person name="Muzny D."/>
            <person name="Qin X."/>
            <person name="Buhay C."/>
            <person name="Dugan-Rocha S."/>
            <person name="Ding Y."/>
            <person name="Chen G."/>
            <person name="Hawes A."/>
            <person name="Holder M."/>
            <person name="Jhangiani S."/>
            <person name="Johnson A."/>
            <person name="Khan Z."/>
            <person name="Li Z."/>
            <person name="Liu W."/>
            <person name="Liu X."/>
            <person name="Perez L."/>
            <person name="Shen H."/>
            <person name="Wang Q."/>
            <person name="Watt J."/>
            <person name="Xi L."/>
            <person name="Xin Y."/>
            <person name="Zhou J."/>
            <person name="Deng J."/>
            <person name="Jiang H."/>
            <person name="Liu Y."/>
            <person name="Qu J."/>
            <person name="Song X.-Z."/>
            <person name="Zhang L."/>
            <person name="Villasana D."/>
            <person name="Johnson A."/>
            <person name="Liu J."/>
            <person name="Liyanage D."/>
            <person name="Lorensuhewa L."/>
            <person name="Robinson T."/>
            <person name="Song A."/>
            <person name="Song B.-B."/>
            <person name="Dinh H."/>
            <person name="Thornton R."/>
            <person name="Coyle M."/>
            <person name="Francisco L."/>
            <person name="Jackson L."/>
            <person name="Javaid M."/>
            <person name="Korchina V."/>
            <person name="Kovar C."/>
            <person name="Mata R."/>
            <person name="Mathew T."/>
            <person name="Ngo R."/>
            <person name="Nguyen L."/>
            <person name="Nguyen N."/>
            <person name="Okwuonu G."/>
            <person name="Ongeri F."/>
            <person name="Pham C."/>
            <person name="Simmons D."/>
            <person name="Wilczek-Boney K."/>
            <person name="Hale W."/>
            <person name="Jakkamsetti A."/>
            <person name="Pham P."/>
            <person name="Ruth R."/>
            <person name="San Lucas F."/>
            <person name="Warren J."/>
            <person name="Zhang J."/>
            <person name="Zhao Z."/>
            <person name="Zhou C."/>
            <person name="Zhu D."/>
            <person name="Lee S."/>
            <person name="Bess C."/>
            <person name="Blankenburg K."/>
            <person name="Forbes L."/>
            <person name="Fu Q."/>
            <person name="Gubbala S."/>
            <person name="Hirani K."/>
            <person name="Jayaseelan J.C."/>
            <person name="Lara F."/>
            <person name="Munidasa M."/>
            <person name="Palculict T."/>
            <person name="Patil S."/>
            <person name="Pu L.-L."/>
            <person name="Saada N."/>
            <person name="Tang L."/>
            <person name="Weissenberger G."/>
            <person name="Zhu Y."/>
            <person name="Hemphill L."/>
            <person name="Shang Y."/>
            <person name="Youmans B."/>
            <person name="Ayvaz T."/>
            <person name="Ross M."/>
            <person name="Santibanez J."/>
            <person name="Aqrawi P."/>
            <person name="Gross S."/>
            <person name="Joshi V."/>
            <person name="Fowler G."/>
            <person name="Nazareth L."/>
            <person name="Reid J."/>
            <person name="Worley K."/>
            <person name="Petrosino J."/>
            <person name="Highlander S."/>
            <person name="Gibbs R."/>
        </authorList>
    </citation>
    <scope>NUCLEOTIDE SEQUENCE [LARGE SCALE GENOMIC DNA]</scope>
    <source>
        <strain evidence="1">ATCC 35910</strain>
    </source>
</reference>
<evidence type="ECO:0000313" key="2">
    <source>
        <dbReference type="Proteomes" id="UP000002969"/>
    </source>
</evidence>
<dbReference type="EMBL" id="ACKQ02000007">
    <property type="protein sequence ID" value="EFK33869.1"/>
    <property type="molecule type" value="Genomic_DNA"/>
</dbReference>
<dbReference type="Proteomes" id="UP000002969">
    <property type="component" value="Unassembled WGS sequence"/>
</dbReference>